<evidence type="ECO:0000256" key="11">
    <source>
        <dbReference type="ARBA" id="ARBA00052585"/>
    </source>
</evidence>
<evidence type="ECO:0000259" key="14">
    <source>
        <dbReference type="Pfam" id="PF02769"/>
    </source>
</evidence>
<gene>
    <name evidence="12 18" type="primary">purL</name>
    <name evidence="18" type="synonym">purI</name>
    <name evidence="18" type="ORF">G3I74_04375</name>
</gene>
<comment type="function">
    <text evidence="12">Phosphoribosylformylglycinamidine synthase involved in the purines biosynthetic pathway. Catalyzes the ATP-dependent conversion of formylglycinamide ribonucleotide (FGAR) and glutamine to yield formylglycinamidine ribonucleotide (FGAM) and glutamate.</text>
</comment>
<dbReference type="InterPro" id="IPR055181">
    <property type="entry name" value="FGAR-AT_PurM_N-like"/>
</dbReference>
<evidence type="ECO:0000259" key="16">
    <source>
        <dbReference type="Pfam" id="PF18076"/>
    </source>
</evidence>
<feature type="active site" description="Nucleophile" evidence="12">
    <location>
        <position position="1119"/>
    </location>
</feature>
<dbReference type="InterPro" id="IPR040707">
    <property type="entry name" value="FGAR-AT_N"/>
</dbReference>
<comment type="catalytic activity">
    <reaction evidence="11 12">
        <text>N(2)-formyl-N(1)-(5-phospho-beta-D-ribosyl)glycinamide + L-glutamine + ATP + H2O = 2-formamido-N(1)-(5-O-phospho-beta-D-ribosyl)acetamidine + L-glutamate + ADP + phosphate + H(+)</text>
        <dbReference type="Rhea" id="RHEA:17129"/>
        <dbReference type="ChEBI" id="CHEBI:15377"/>
        <dbReference type="ChEBI" id="CHEBI:15378"/>
        <dbReference type="ChEBI" id="CHEBI:29985"/>
        <dbReference type="ChEBI" id="CHEBI:30616"/>
        <dbReference type="ChEBI" id="CHEBI:43474"/>
        <dbReference type="ChEBI" id="CHEBI:58359"/>
        <dbReference type="ChEBI" id="CHEBI:147286"/>
        <dbReference type="ChEBI" id="CHEBI:147287"/>
        <dbReference type="ChEBI" id="CHEBI:456216"/>
        <dbReference type="EC" id="6.3.5.3"/>
    </reaction>
</comment>
<keyword evidence="4 12" id="KW-0436">Ligase</keyword>
<dbReference type="GO" id="GO:0005524">
    <property type="term" value="F:ATP binding"/>
    <property type="evidence" value="ECO:0007669"/>
    <property type="project" value="UniProtKB-UniRule"/>
</dbReference>
<dbReference type="InterPro" id="IPR036676">
    <property type="entry name" value="PurM-like_C_sf"/>
</dbReference>
<dbReference type="EC" id="6.3.5.3" evidence="12"/>
<dbReference type="PANTHER" id="PTHR10099:SF1">
    <property type="entry name" value="PHOSPHORIBOSYLFORMYLGLYCINAMIDINE SYNTHASE"/>
    <property type="match status" value="1"/>
</dbReference>
<dbReference type="Pfam" id="PF18076">
    <property type="entry name" value="FGAR-AT_N"/>
    <property type="match status" value="1"/>
</dbReference>
<evidence type="ECO:0000259" key="15">
    <source>
        <dbReference type="Pfam" id="PF18072"/>
    </source>
</evidence>
<dbReference type="SUPFAM" id="SSF55326">
    <property type="entry name" value="PurM N-terminal domain-like"/>
    <property type="match status" value="2"/>
</dbReference>
<feature type="binding site" evidence="12">
    <location>
        <position position="710"/>
    </location>
    <ligand>
        <name>Mg(2+)</name>
        <dbReference type="ChEBI" id="CHEBI:18420"/>
    </ligand>
</feature>
<feature type="region of interest" description="Disordered" evidence="13">
    <location>
        <begin position="294"/>
        <end position="324"/>
    </location>
</feature>
<evidence type="ECO:0000256" key="7">
    <source>
        <dbReference type="ARBA" id="ARBA00022755"/>
    </source>
</evidence>
<dbReference type="FunFam" id="3.40.50.880:FF:000008">
    <property type="entry name" value="Phosphoribosylformylglycinamidine synthase"/>
    <property type="match status" value="1"/>
</dbReference>
<feature type="domain" description="FGAR-AT PurM N-terminal-like" evidence="17">
    <location>
        <begin position="640"/>
        <end position="798"/>
    </location>
</feature>
<dbReference type="SUPFAM" id="SSF109736">
    <property type="entry name" value="FGAM synthase PurL, linker domain"/>
    <property type="match status" value="1"/>
</dbReference>
<evidence type="ECO:0000313" key="18">
    <source>
        <dbReference type="EMBL" id="NDY94960.1"/>
    </source>
</evidence>
<dbReference type="InterPro" id="IPR029062">
    <property type="entry name" value="Class_I_gatase-like"/>
</dbReference>
<dbReference type="GO" id="GO:0005737">
    <property type="term" value="C:cytoplasm"/>
    <property type="evidence" value="ECO:0007669"/>
    <property type="project" value="UniProtKB-SubCell"/>
</dbReference>
<keyword evidence="5 12" id="KW-0479">Metal-binding</keyword>
<feature type="domain" description="PurM-like C-terminal" evidence="14">
    <location>
        <begin position="423"/>
        <end position="579"/>
    </location>
</feature>
<dbReference type="SUPFAM" id="SSF82697">
    <property type="entry name" value="PurS-like"/>
    <property type="match status" value="1"/>
</dbReference>
<evidence type="ECO:0000256" key="13">
    <source>
        <dbReference type="SAM" id="MobiDB-lite"/>
    </source>
</evidence>
<dbReference type="Pfam" id="PF13507">
    <property type="entry name" value="GATase_5"/>
    <property type="match status" value="1"/>
</dbReference>
<dbReference type="FunFam" id="3.30.1330.10:FF:000005">
    <property type="entry name" value="Phosphoribosylformylglycinamidine synthase"/>
    <property type="match status" value="1"/>
</dbReference>
<dbReference type="GO" id="GO:0046872">
    <property type="term" value="F:metal ion binding"/>
    <property type="evidence" value="ECO:0007669"/>
    <property type="project" value="UniProtKB-KW"/>
</dbReference>
<comment type="subunit">
    <text evidence="12">Monomer.</text>
</comment>
<feature type="domain" description="Phosphoribosylformylglycinamidine synthase N-terminal" evidence="16">
    <location>
        <begin position="44"/>
        <end position="144"/>
    </location>
</feature>
<dbReference type="Pfam" id="PF18072">
    <property type="entry name" value="FGAR-AT_linker"/>
    <property type="match status" value="1"/>
</dbReference>
<dbReference type="Gene3D" id="3.40.50.880">
    <property type="match status" value="1"/>
</dbReference>
<comment type="caution">
    <text evidence="12">Lacks conserved residue(s) required for the propagation of feature annotation.</text>
</comment>
<feature type="active site" evidence="12">
    <location>
        <position position="1239"/>
    </location>
</feature>
<feature type="domain" description="PurM-like C-terminal" evidence="14">
    <location>
        <begin position="818"/>
        <end position="949"/>
    </location>
</feature>
<dbReference type="PANTHER" id="PTHR10099">
    <property type="entry name" value="PHOSPHORIBOSYLFORMYLGLYCINAMIDINE SYNTHASE"/>
    <property type="match status" value="1"/>
</dbReference>
<feature type="binding site" evidence="12">
    <location>
        <position position="670"/>
    </location>
    <ligand>
        <name>ATP</name>
        <dbReference type="ChEBI" id="CHEBI:30616"/>
    </ligand>
</feature>
<dbReference type="SUPFAM" id="SSF52317">
    <property type="entry name" value="Class I glutamine amidotransferase-like"/>
    <property type="match status" value="1"/>
</dbReference>
<proteinExistence type="inferred from homology"/>
<evidence type="ECO:0000256" key="5">
    <source>
        <dbReference type="ARBA" id="ARBA00022723"/>
    </source>
</evidence>
<dbReference type="NCBIfam" id="TIGR01735">
    <property type="entry name" value="FGAM_synt"/>
    <property type="match status" value="1"/>
</dbReference>
<dbReference type="CDD" id="cd01740">
    <property type="entry name" value="GATase1_FGAR_AT"/>
    <property type="match status" value="1"/>
</dbReference>
<dbReference type="InterPro" id="IPR041609">
    <property type="entry name" value="PurL_linker"/>
</dbReference>
<evidence type="ECO:0000256" key="6">
    <source>
        <dbReference type="ARBA" id="ARBA00022741"/>
    </source>
</evidence>
<evidence type="ECO:0000259" key="17">
    <source>
        <dbReference type="Pfam" id="PF22689"/>
    </source>
</evidence>
<accession>A0A845UYK9</accession>
<dbReference type="Gene3D" id="3.30.1330.10">
    <property type="entry name" value="PurM-like, N-terminal domain"/>
    <property type="match status" value="2"/>
</dbReference>
<keyword evidence="10 12" id="KW-0315">Glutamine amidotransferase</keyword>
<keyword evidence="7 12" id="KW-0658">Purine biosynthesis</keyword>
<evidence type="ECO:0000256" key="2">
    <source>
        <dbReference type="ARBA" id="ARBA00008608"/>
    </source>
</evidence>
<comment type="pathway">
    <text evidence="1 12">Purine metabolism; IMP biosynthesis via de novo pathway; 5-amino-1-(5-phospho-D-ribosyl)imidazole from N(2)-formyl-N(1)-(5-phospho-D-ribosyl)glycinamide: step 1/2.</text>
</comment>
<feature type="binding site" evidence="12">
    <location>
        <position position="714"/>
    </location>
    <ligand>
        <name>Mg(2+)</name>
        <dbReference type="ChEBI" id="CHEBI:18420"/>
    </ligand>
</feature>
<dbReference type="NCBIfam" id="NF003672">
    <property type="entry name" value="PRK05297.1"/>
    <property type="match status" value="1"/>
</dbReference>
<dbReference type="EMBL" id="JAAGSC010000034">
    <property type="protein sequence ID" value="NDY94960.1"/>
    <property type="molecule type" value="Genomic_DNA"/>
</dbReference>
<evidence type="ECO:0000256" key="9">
    <source>
        <dbReference type="ARBA" id="ARBA00022842"/>
    </source>
</evidence>
<feature type="binding site" evidence="12">
    <location>
        <begin position="303"/>
        <end position="314"/>
    </location>
    <ligand>
        <name>ATP</name>
        <dbReference type="ChEBI" id="CHEBI:30616"/>
    </ligand>
</feature>
<keyword evidence="19" id="KW-1185">Reference proteome</keyword>
<dbReference type="Pfam" id="PF02769">
    <property type="entry name" value="AIRS_C"/>
    <property type="match status" value="2"/>
</dbReference>
<dbReference type="Gene3D" id="3.90.650.10">
    <property type="entry name" value="PurM-like C-terminal domain"/>
    <property type="match status" value="2"/>
</dbReference>
<dbReference type="Gene3D" id="1.10.8.750">
    <property type="entry name" value="Phosphoribosylformylglycinamidine synthase, linker domain"/>
    <property type="match status" value="1"/>
</dbReference>
<feature type="binding site" evidence="12">
    <location>
        <position position="875"/>
    </location>
    <ligand>
        <name>ATP</name>
        <dbReference type="ChEBI" id="CHEBI:30616"/>
    </ligand>
</feature>
<dbReference type="SUPFAM" id="SSF56042">
    <property type="entry name" value="PurM C-terminal domain-like"/>
    <property type="match status" value="2"/>
</dbReference>
<keyword evidence="9 12" id="KW-0460">Magnesium</keyword>
<feature type="active site" evidence="12">
    <location>
        <position position="1241"/>
    </location>
</feature>
<dbReference type="Pfam" id="PF22689">
    <property type="entry name" value="FGAR-AT_PurM_N-like"/>
    <property type="match status" value="1"/>
</dbReference>
<keyword evidence="3 12" id="KW-0963">Cytoplasm</keyword>
<comment type="similarity">
    <text evidence="2 12">In the N-terminal section; belongs to the FGAMS family.</text>
</comment>
<dbReference type="GO" id="GO:0006189">
    <property type="term" value="P:'de novo' IMP biosynthetic process"/>
    <property type="evidence" value="ECO:0007669"/>
    <property type="project" value="UniProtKB-UniRule"/>
</dbReference>
<dbReference type="InterPro" id="IPR036921">
    <property type="entry name" value="PurM-like_N_sf"/>
</dbReference>
<feature type="binding site" evidence="12">
    <location>
        <position position="671"/>
    </location>
    <ligand>
        <name>Mg(2+)</name>
        <dbReference type="ChEBI" id="CHEBI:18420"/>
    </ligand>
</feature>
<name>A0A845UYK9_9GAMM</name>
<evidence type="ECO:0000256" key="3">
    <source>
        <dbReference type="ARBA" id="ARBA00022490"/>
    </source>
</evidence>
<evidence type="ECO:0000256" key="12">
    <source>
        <dbReference type="HAMAP-Rule" id="MF_00419"/>
    </source>
</evidence>
<dbReference type="AlphaFoldDB" id="A0A845UYK9"/>
<dbReference type="FunFam" id="3.90.650.10:FF:000024">
    <property type="entry name" value="Phosphoribosylformylglycinamidine synthase"/>
    <property type="match status" value="1"/>
</dbReference>
<dbReference type="InterPro" id="IPR010918">
    <property type="entry name" value="PurM-like_C_dom"/>
</dbReference>
<comment type="subcellular location">
    <subcellularLocation>
        <location evidence="12">Cytoplasm</location>
    </subcellularLocation>
</comment>
<dbReference type="HAMAP" id="MF_00419">
    <property type="entry name" value="PurL_1"/>
    <property type="match status" value="1"/>
</dbReference>
<dbReference type="InterPro" id="IPR010073">
    <property type="entry name" value="PurL_large"/>
</dbReference>
<dbReference type="PROSITE" id="PS51273">
    <property type="entry name" value="GATASE_TYPE_1"/>
    <property type="match status" value="1"/>
</dbReference>
<reference evidence="18 19" key="1">
    <citation type="submission" date="2020-02" db="EMBL/GenBank/DDBJ databases">
        <authorList>
            <person name="Zhang X.-Y."/>
        </authorList>
    </citation>
    <scope>NUCLEOTIDE SEQUENCE [LARGE SCALE GENOMIC DNA]</scope>
    <source>
        <strain evidence="18 19">C33</strain>
    </source>
</reference>
<evidence type="ECO:0000256" key="1">
    <source>
        <dbReference type="ARBA" id="ARBA00004920"/>
    </source>
</evidence>
<keyword evidence="8 12" id="KW-0067">ATP-binding</keyword>
<keyword evidence="6 12" id="KW-0547">Nucleotide-binding</keyword>
<dbReference type="CDD" id="cd02203">
    <property type="entry name" value="PurL_repeat1"/>
    <property type="match status" value="1"/>
</dbReference>
<dbReference type="SMART" id="SM01211">
    <property type="entry name" value="GATase_5"/>
    <property type="match status" value="1"/>
</dbReference>
<dbReference type="UniPathway" id="UPA00074">
    <property type="reaction ID" value="UER00128"/>
</dbReference>
<dbReference type="RefSeq" id="WP_164210372.1">
    <property type="nucleotide sequence ID" value="NZ_JAAGSC010000034.1"/>
</dbReference>
<evidence type="ECO:0000256" key="4">
    <source>
        <dbReference type="ARBA" id="ARBA00022598"/>
    </source>
</evidence>
<feature type="domain" description="Phosphoribosylformylglycinamidine synthase linker" evidence="15">
    <location>
        <begin position="168"/>
        <end position="216"/>
    </location>
</feature>
<evidence type="ECO:0000256" key="8">
    <source>
        <dbReference type="ARBA" id="ARBA00022840"/>
    </source>
</evidence>
<protein>
    <recommendedName>
        <fullName evidence="12">Phosphoribosylformylglycinamidine synthase</fullName>
        <shortName evidence="12">FGAM synthase</shortName>
        <shortName evidence="12">FGAMS</shortName>
        <ecNumber evidence="12">6.3.5.3</ecNumber>
    </recommendedName>
    <alternativeName>
        <fullName evidence="12">Formylglycinamide ribonucleotide amidotransferase</fullName>
        <shortName evidence="12">FGAR amidotransferase</shortName>
        <shortName evidence="12">FGAR-AT</shortName>
    </alternativeName>
</protein>
<evidence type="ECO:0000313" key="19">
    <source>
        <dbReference type="Proteomes" id="UP000484885"/>
    </source>
</evidence>
<dbReference type="CDD" id="cd02204">
    <property type="entry name" value="PurL_repeat2"/>
    <property type="match status" value="1"/>
</dbReference>
<evidence type="ECO:0000256" key="10">
    <source>
        <dbReference type="ARBA" id="ARBA00022962"/>
    </source>
</evidence>
<dbReference type="InterPro" id="IPR036604">
    <property type="entry name" value="PurS-like_sf"/>
</dbReference>
<organism evidence="18 19">
    <name type="scientific">Wenzhouxiangella limi</name>
    <dbReference type="NCBI Taxonomy" id="2707351"/>
    <lineage>
        <taxon>Bacteria</taxon>
        <taxon>Pseudomonadati</taxon>
        <taxon>Pseudomonadota</taxon>
        <taxon>Gammaproteobacteria</taxon>
        <taxon>Chromatiales</taxon>
        <taxon>Wenzhouxiangellaceae</taxon>
        <taxon>Wenzhouxiangella</taxon>
    </lineage>
</organism>
<dbReference type="GO" id="GO:0004642">
    <property type="term" value="F:phosphoribosylformylglycinamidine synthase activity"/>
    <property type="evidence" value="ECO:0007669"/>
    <property type="project" value="UniProtKB-UniRule"/>
</dbReference>
<sequence length="1276" mass="137449">MIFLLGPDALPGFRRRQLADSLSQTQGCRIDVAARELFLLDVDRLSADDEQRLGRLLHARPWRQPDGADQALLVMPRAGTRTPWASKAADILRRCQLPHLAGIERAQLLSFEGIEVHDLSESARQALHDRMTQTTVAADADLSGWFAQPDPAPLGRVELGQDPVAALTRVNQALGLALSVGEIDYLVSAYQRLARDPTDAELMMFAQANSEHCRHKIFNASWTVDGQAREPSLFGLIRRTHARTPQGTLVAYDDNAAIMEGFAGQMLLSRADDPVYRTEPRAIHIQIKVETHNHPTAISPDPGAATGAGGEIRDETATGRGGRPVAALTGFSVSDLRIPNALQPWETAPEPPDRLASALEIMRDGPIGAARFNNEFGRPALLGYFRSFSARVNEHWWGYHKPIMLAGGSGMIAGGQTEKQPLRAGDRIIVLGGPAMLIGLGGGAASSMSSGQSDAELDYASVQRGNPEMQRRCQEVIDRCWALGKDNPIRSIHDVGAGGLSNALPELLHDGGVGGQLDLRAIPSADPGLSPMAIWCNEAQERYVLAIAPENRDRFALLCERERCPWADLGPATDQGRLHLADPLLGAPAVDMDLELLLGRPPSMHRDAVSAGMAVEDRGLDDVDLDQACDRVLALPTVGSKQFLITIGDRSVGGLSVRDQMVGPWQVPVADQAIVLSDYEGLAGAAMSLGERTPLAIWDAAAAARMAVGEAITNLGSALVPGLERVKLSANWMAAAGSEGQDAALREAVEAASEFCCRLGLAIPVGKDSLSMQTVWHDGDQEQRMRAPVSLIVSAFAPVEDVRRHLTPQLMPVDSRLVLIDLGKSRLGGSALAQVLDRPLGALPDIEDADCLGRAFEALQGLIREGLALACHDRSDGGLFVCALEMALAGRVGVRLELAETDGLPALFNEELGWLVQVPERRWPEVEQRLAEAGLAAQTRVVGQTTDTRCFEIQRAGEPCFYRPLTELAQAWSQTSYRMQRLRDHPECADEEYAALADPHRPGLGAELCFDAAAAPSVAGGAKPRVAILREQGVNGQREMAQAFMAAGFEAVDVHMSDLETGRQTLAGFRGLVACGGFSFGDVLGAGQGWARSILYNPALAEAFQSFFADPGRFALGVCNGCQMLSGLRSIIPGAQAWPDFVHNRSRQFEARLSQVRIEPSPSLFFAGMEGSRLPIVTAHGEGRADFGHGEAPAGVVALRYVDGHGQIAQSYPDNPNGSPAGITGLSNQDGRVTILMPHPERLLRAVNFSWAPAEWGERSPWMRMFHNARQWVATA</sequence>
<feature type="binding site" evidence="12">
    <location>
        <position position="873"/>
    </location>
    <ligand>
        <name>Mg(2+)</name>
        <dbReference type="ChEBI" id="CHEBI:18420"/>
    </ligand>
</feature>
<comment type="caution">
    <text evidence="18">The sequence shown here is derived from an EMBL/GenBank/DDBJ whole genome shotgun (WGS) entry which is preliminary data.</text>
</comment>
<dbReference type="Proteomes" id="UP000484885">
    <property type="component" value="Unassembled WGS sequence"/>
</dbReference>